<gene>
    <name evidence="3" type="ORF">AAND1436_LOCUS8427</name>
</gene>
<feature type="region of interest" description="Disordered" evidence="1">
    <location>
        <begin position="158"/>
        <end position="179"/>
    </location>
</feature>
<name>A0A7S2FBY2_9DINO</name>
<keyword evidence="2" id="KW-1133">Transmembrane helix</keyword>
<keyword evidence="2" id="KW-0472">Membrane</keyword>
<evidence type="ECO:0008006" key="4">
    <source>
        <dbReference type="Google" id="ProtNLM"/>
    </source>
</evidence>
<reference evidence="3" key="1">
    <citation type="submission" date="2021-01" db="EMBL/GenBank/DDBJ databases">
        <authorList>
            <person name="Corre E."/>
            <person name="Pelletier E."/>
            <person name="Niang G."/>
            <person name="Scheremetjew M."/>
            <person name="Finn R."/>
            <person name="Kale V."/>
            <person name="Holt S."/>
            <person name="Cochrane G."/>
            <person name="Meng A."/>
            <person name="Brown T."/>
            <person name="Cohen L."/>
        </authorList>
    </citation>
    <scope>NUCLEOTIDE SEQUENCE</scope>
    <source>
        <strain evidence="3">CCMP2222</strain>
    </source>
</reference>
<feature type="region of interest" description="Disordered" evidence="1">
    <location>
        <begin position="220"/>
        <end position="259"/>
    </location>
</feature>
<feature type="compositionally biased region" description="Low complexity" evidence="1">
    <location>
        <begin position="232"/>
        <end position="244"/>
    </location>
</feature>
<evidence type="ECO:0000313" key="3">
    <source>
        <dbReference type="EMBL" id="CAD9383945.1"/>
    </source>
</evidence>
<protein>
    <recommendedName>
        <fullName evidence="4">Tubby C-terminal domain-containing protein</fullName>
    </recommendedName>
</protein>
<evidence type="ECO:0000256" key="1">
    <source>
        <dbReference type="SAM" id="MobiDB-lite"/>
    </source>
</evidence>
<accession>A0A7S2FBY2</accession>
<organism evidence="3">
    <name type="scientific">Alexandrium andersonii</name>
    <dbReference type="NCBI Taxonomy" id="327968"/>
    <lineage>
        <taxon>Eukaryota</taxon>
        <taxon>Sar</taxon>
        <taxon>Alveolata</taxon>
        <taxon>Dinophyceae</taxon>
        <taxon>Gonyaulacales</taxon>
        <taxon>Pyrocystaceae</taxon>
        <taxon>Alexandrium</taxon>
    </lineage>
</organism>
<sequence>MQEAVEPTHAAGDAAQHTGRGRVGHPIGLLDAAAGVAAEDAARGDSLAQRDSVLQHQQHRGHGRHNSRAPLFALIEDAAHRSLRSVEGIGAVALAVVLVALLLLLSLAYIAAANQPKQSAANTCRSMPQSQPSNERVNSAPVAVARPAAVEDPFHMRSARGPCSSPMSGTLSPGQGGSPDPDKCLCPDLVVPPNCECILLIPTATLGQEEFNITDTHGNTVLSVEPRPAPPRSSGGPTSSPLSAFSPTGSPLRSGAQAGSRPQRLVLNSIYNDLLAQCGPAPSKRSEPPEFHLLRASGEYFAKLTCSESRKECMLVTKSGARLHFWGSPADHALNVTSGSGRVCATTEPQTLQRYKLRVAPLMDVGLVLCGVLCIDHLA</sequence>
<keyword evidence="2" id="KW-0812">Transmembrane</keyword>
<feature type="transmembrane region" description="Helical" evidence="2">
    <location>
        <begin position="89"/>
        <end position="112"/>
    </location>
</feature>
<evidence type="ECO:0000256" key="2">
    <source>
        <dbReference type="SAM" id="Phobius"/>
    </source>
</evidence>
<dbReference type="AlphaFoldDB" id="A0A7S2FBY2"/>
<dbReference type="EMBL" id="HBGQ01016962">
    <property type="protein sequence ID" value="CAD9383945.1"/>
    <property type="molecule type" value="Transcribed_RNA"/>
</dbReference>
<proteinExistence type="predicted"/>